<evidence type="ECO:0000256" key="3">
    <source>
        <dbReference type="ARBA" id="ARBA00023002"/>
    </source>
</evidence>
<comment type="caution">
    <text evidence="5">The sequence shown here is derived from an EMBL/GenBank/DDBJ whole genome shotgun (WGS) entry which is preliminary data.</text>
</comment>
<sequence>MAVAKGIVTVAQECNVRAVTQSPDSAAAKALAARGIDVVEADLTDTAALRAAFAGSYAVFAVTNFWRLFTDAQKEFSAD</sequence>
<dbReference type="InterPro" id="IPR008030">
    <property type="entry name" value="NmrA-like"/>
</dbReference>
<dbReference type="STRING" id="452589.G9PCC6"/>
<accession>G9PCC6</accession>
<dbReference type="OMA" id="PEYHIRR"/>
<evidence type="ECO:0000313" key="6">
    <source>
        <dbReference type="Proteomes" id="UP000005426"/>
    </source>
</evidence>
<gene>
    <name evidence="5" type="ORF">TRIATDRAFT_313543</name>
</gene>
<dbReference type="EMBL" id="ABDG02000029">
    <property type="protein sequence ID" value="EHK39500.1"/>
    <property type="molecule type" value="Genomic_DNA"/>
</dbReference>
<evidence type="ECO:0000259" key="4">
    <source>
        <dbReference type="Pfam" id="PF05368"/>
    </source>
</evidence>
<keyword evidence="2" id="KW-0521">NADP</keyword>
<name>G9PCC6_HYPAI</name>
<dbReference type="InterPro" id="IPR036291">
    <property type="entry name" value="NAD(P)-bd_dom_sf"/>
</dbReference>
<evidence type="ECO:0000256" key="1">
    <source>
        <dbReference type="ARBA" id="ARBA00006328"/>
    </source>
</evidence>
<evidence type="ECO:0000256" key="2">
    <source>
        <dbReference type="ARBA" id="ARBA00022857"/>
    </source>
</evidence>
<evidence type="ECO:0000313" key="5">
    <source>
        <dbReference type="EMBL" id="EHK39500.1"/>
    </source>
</evidence>
<comment type="similarity">
    <text evidence="1">Belongs to the NmrA-type oxidoreductase family.</text>
</comment>
<dbReference type="SUPFAM" id="SSF51735">
    <property type="entry name" value="NAD(P)-binding Rossmann-fold domains"/>
    <property type="match status" value="1"/>
</dbReference>
<keyword evidence="3" id="KW-0560">Oxidoreductase</keyword>
<dbReference type="AlphaFoldDB" id="G9PCC6"/>
<dbReference type="InterPro" id="IPR051164">
    <property type="entry name" value="NmrA-like_oxidored"/>
</dbReference>
<reference evidence="5 6" key="1">
    <citation type="journal article" date="2011" name="Genome Biol.">
        <title>Comparative genome sequence analysis underscores mycoparasitism as the ancestral life style of Trichoderma.</title>
        <authorList>
            <person name="Kubicek C.P."/>
            <person name="Herrera-Estrella A."/>
            <person name="Seidl-Seiboth V."/>
            <person name="Martinez D.A."/>
            <person name="Druzhinina I.S."/>
            <person name="Thon M."/>
            <person name="Zeilinger S."/>
            <person name="Casas-Flores S."/>
            <person name="Horwitz B.A."/>
            <person name="Mukherjee P.K."/>
            <person name="Mukherjee M."/>
            <person name="Kredics L."/>
            <person name="Alcaraz L.D."/>
            <person name="Aerts A."/>
            <person name="Antal Z."/>
            <person name="Atanasova L."/>
            <person name="Cervantes-Badillo M.G."/>
            <person name="Challacombe J."/>
            <person name="Chertkov O."/>
            <person name="McCluskey K."/>
            <person name="Coulpier F."/>
            <person name="Deshpande N."/>
            <person name="von Doehren H."/>
            <person name="Ebbole D.J."/>
            <person name="Esquivel-Naranjo E.U."/>
            <person name="Fekete E."/>
            <person name="Flipphi M."/>
            <person name="Glaser F."/>
            <person name="Gomez-Rodriguez E.Y."/>
            <person name="Gruber S."/>
            <person name="Han C."/>
            <person name="Henrissat B."/>
            <person name="Hermosa R."/>
            <person name="Hernandez-Onate M."/>
            <person name="Karaffa L."/>
            <person name="Kosti I."/>
            <person name="Le Crom S."/>
            <person name="Lindquist E."/>
            <person name="Lucas S."/>
            <person name="Luebeck M."/>
            <person name="Luebeck P.S."/>
            <person name="Margeot A."/>
            <person name="Metz B."/>
            <person name="Misra M."/>
            <person name="Nevalainen H."/>
            <person name="Omann M."/>
            <person name="Packer N."/>
            <person name="Perrone G."/>
            <person name="Uresti-Rivera E.E."/>
            <person name="Salamov A."/>
            <person name="Schmoll M."/>
            <person name="Seiboth B."/>
            <person name="Shapiro H."/>
            <person name="Sukno S."/>
            <person name="Tamayo-Ramos J.A."/>
            <person name="Tisch D."/>
            <person name="Wiest A."/>
            <person name="Wilkinson H.H."/>
            <person name="Zhang M."/>
            <person name="Coutinho P.M."/>
            <person name="Kenerley C.M."/>
            <person name="Monte E."/>
            <person name="Baker S.E."/>
            <person name="Grigoriev I.V."/>
        </authorList>
    </citation>
    <scope>NUCLEOTIDE SEQUENCE [LARGE SCALE GENOMIC DNA]</scope>
    <source>
        <strain evidence="6">ATCC 20476 / IMI 206040</strain>
    </source>
</reference>
<dbReference type="Pfam" id="PF05368">
    <property type="entry name" value="NmrA"/>
    <property type="match status" value="1"/>
</dbReference>
<dbReference type="GO" id="GO:0005634">
    <property type="term" value="C:nucleus"/>
    <property type="evidence" value="ECO:0007669"/>
    <property type="project" value="TreeGrafter"/>
</dbReference>
<dbReference type="Gene3D" id="3.40.50.720">
    <property type="entry name" value="NAD(P)-binding Rossmann-like Domain"/>
    <property type="match status" value="1"/>
</dbReference>
<dbReference type="PANTHER" id="PTHR42748">
    <property type="entry name" value="NITROGEN METABOLITE REPRESSION PROTEIN NMRA FAMILY MEMBER"/>
    <property type="match status" value="1"/>
</dbReference>
<dbReference type="PANTHER" id="PTHR42748:SF30">
    <property type="entry name" value="NMRA-LIKE DOMAIN-CONTAINING PROTEIN"/>
    <property type="match status" value="1"/>
</dbReference>
<dbReference type="Proteomes" id="UP000005426">
    <property type="component" value="Unassembled WGS sequence"/>
</dbReference>
<keyword evidence="6" id="KW-1185">Reference proteome</keyword>
<feature type="domain" description="NmrA-like" evidence="4">
    <location>
        <begin position="10"/>
        <end position="73"/>
    </location>
</feature>
<dbReference type="HOGENOM" id="CLU_2606352_0_0_1"/>
<organism evidence="5 6">
    <name type="scientific">Hypocrea atroviridis (strain ATCC 20476 / IMI 206040)</name>
    <name type="common">Trichoderma atroviride</name>
    <dbReference type="NCBI Taxonomy" id="452589"/>
    <lineage>
        <taxon>Eukaryota</taxon>
        <taxon>Fungi</taxon>
        <taxon>Dikarya</taxon>
        <taxon>Ascomycota</taxon>
        <taxon>Pezizomycotina</taxon>
        <taxon>Sordariomycetes</taxon>
        <taxon>Hypocreomycetidae</taxon>
        <taxon>Hypocreales</taxon>
        <taxon>Hypocreaceae</taxon>
        <taxon>Trichoderma</taxon>
    </lineage>
</organism>
<dbReference type="GO" id="GO:0016491">
    <property type="term" value="F:oxidoreductase activity"/>
    <property type="evidence" value="ECO:0007669"/>
    <property type="project" value="UniProtKB-KW"/>
</dbReference>
<proteinExistence type="inferred from homology"/>
<protein>
    <recommendedName>
        <fullName evidence="4">NmrA-like domain-containing protein</fullName>
    </recommendedName>
</protein>